<evidence type="ECO:0000313" key="2">
    <source>
        <dbReference type="EMBL" id="KAK3690347.1"/>
    </source>
</evidence>
<sequence length="448" mass="44387">MKYQVSSLFLAFALASAGPLPNRAIQAREVPQEHSHEFILKLVQNSLVLNNPKKIQDSVFGLLGSAAAKAGAGLVTNPDCLQQETADQAFTNAKAAGDIPGMAGALMYRSIERNTGKVGLASVICPDKAVNPEIAALTQHQDPASANAASINKGIVLELAKQLAAVGADPLLALETGTFAPGSTSDNTGAGNTCDTLNDDPGCIFSKNLLVLDATPAEIAAAVVGITPTITGTGKFTGTLGGAPPPIASDGASSRPFTVKGNTFVNIGAAIQRSCDVQHNACANAANTGALAGGQAQCETQQTACVAANTAAAAKAKRAGALGKCSNPTIVFKAGLDGRTTNAFIAANQADFNHGSALNIAVIAGFICQRLGSSCNADATAQAACAKASAAAVATTQNQAAADAFNSIIGAAGGAAAAAAATTTAAPAAVQTAAAAAASVVMTLTQCT</sequence>
<accession>A0AAE1CE85</accession>
<evidence type="ECO:0000313" key="3">
    <source>
        <dbReference type="Proteomes" id="UP001270362"/>
    </source>
</evidence>
<evidence type="ECO:0000256" key="1">
    <source>
        <dbReference type="SAM" id="SignalP"/>
    </source>
</evidence>
<reference evidence="2" key="2">
    <citation type="submission" date="2023-06" db="EMBL/GenBank/DDBJ databases">
        <authorList>
            <consortium name="Lawrence Berkeley National Laboratory"/>
            <person name="Haridas S."/>
            <person name="Hensen N."/>
            <person name="Bonometti L."/>
            <person name="Westerberg I."/>
            <person name="Brannstrom I.O."/>
            <person name="Guillou S."/>
            <person name="Cros-Aarteil S."/>
            <person name="Calhoun S."/>
            <person name="Kuo A."/>
            <person name="Mondo S."/>
            <person name="Pangilinan J."/>
            <person name="Riley R."/>
            <person name="Labutti K."/>
            <person name="Andreopoulos B."/>
            <person name="Lipzen A."/>
            <person name="Chen C."/>
            <person name="Yanf M."/>
            <person name="Daum C."/>
            <person name="Ng V."/>
            <person name="Clum A."/>
            <person name="Steindorff A."/>
            <person name="Ohm R."/>
            <person name="Martin F."/>
            <person name="Silar P."/>
            <person name="Natvig D."/>
            <person name="Lalanne C."/>
            <person name="Gautier V."/>
            <person name="Ament-Velasquez S.L."/>
            <person name="Kruys A."/>
            <person name="Hutchinson M.I."/>
            <person name="Powell A.J."/>
            <person name="Barry K."/>
            <person name="Miller A.N."/>
            <person name="Grigoriev I.V."/>
            <person name="Debuchy R."/>
            <person name="Gladieux P."/>
            <person name="Thoren M.H."/>
            <person name="Johannesson H."/>
        </authorList>
    </citation>
    <scope>NUCLEOTIDE SEQUENCE</scope>
    <source>
        <strain evidence="2">CBS 314.62</strain>
    </source>
</reference>
<dbReference type="EMBL" id="JAULSO010000002">
    <property type="protein sequence ID" value="KAK3690347.1"/>
    <property type="molecule type" value="Genomic_DNA"/>
</dbReference>
<reference evidence="2" key="1">
    <citation type="journal article" date="2023" name="Mol. Phylogenet. Evol.">
        <title>Genome-scale phylogeny and comparative genomics of the fungal order Sordariales.</title>
        <authorList>
            <person name="Hensen N."/>
            <person name="Bonometti L."/>
            <person name="Westerberg I."/>
            <person name="Brannstrom I.O."/>
            <person name="Guillou S."/>
            <person name="Cros-Aarteil S."/>
            <person name="Calhoun S."/>
            <person name="Haridas S."/>
            <person name="Kuo A."/>
            <person name="Mondo S."/>
            <person name="Pangilinan J."/>
            <person name="Riley R."/>
            <person name="LaButti K."/>
            <person name="Andreopoulos B."/>
            <person name="Lipzen A."/>
            <person name="Chen C."/>
            <person name="Yan M."/>
            <person name="Daum C."/>
            <person name="Ng V."/>
            <person name="Clum A."/>
            <person name="Steindorff A."/>
            <person name="Ohm R.A."/>
            <person name="Martin F."/>
            <person name="Silar P."/>
            <person name="Natvig D.O."/>
            <person name="Lalanne C."/>
            <person name="Gautier V."/>
            <person name="Ament-Velasquez S.L."/>
            <person name="Kruys A."/>
            <person name="Hutchinson M.I."/>
            <person name="Powell A.J."/>
            <person name="Barry K."/>
            <person name="Miller A.N."/>
            <person name="Grigoriev I.V."/>
            <person name="Debuchy R."/>
            <person name="Gladieux P."/>
            <person name="Hiltunen Thoren M."/>
            <person name="Johannesson H."/>
        </authorList>
    </citation>
    <scope>NUCLEOTIDE SEQUENCE</scope>
    <source>
        <strain evidence="2">CBS 314.62</strain>
    </source>
</reference>
<keyword evidence="1" id="KW-0732">Signal</keyword>
<dbReference type="Proteomes" id="UP001270362">
    <property type="component" value="Unassembled WGS sequence"/>
</dbReference>
<dbReference type="PANTHER" id="PTHR34587:SF1">
    <property type="entry name" value="CIRCUMSPOROZOITE PROTEIN"/>
    <property type="match status" value="1"/>
</dbReference>
<dbReference type="AlphaFoldDB" id="A0AAE1CE85"/>
<comment type="caution">
    <text evidence="2">The sequence shown here is derived from an EMBL/GenBank/DDBJ whole genome shotgun (WGS) entry which is preliminary data.</text>
</comment>
<feature type="signal peptide" evidence="1">
    <location>
        <begin position="1"/>
        <end position="17"/>
    </location>
</feature>
<dbReference type="InterPro" id="IPR053216">
    <property type="entry name" value="Appressorial_penetr-assoc"/>
</dbReference>
<proteinExistence type="predicted"/>
<name>A0AAE1CE85_9PEZI</name>
<feature type="chain" id="PRO_5042239543" evidence="1">
    <location>
        <begin position="18"/>
        <end position="448"/>
    </location>
</feature>
<gene>
    <name evidence="2" type="ORF">B0T22DRAFT_404863</name>
</gene>
<protein>
    <submittedName>
        <fullName evidence="2">Uncharacterized protein</fullName>
    </submittedName>
</protein>
<organism evidence="2 3">
    <name type="scientific">Podospora appendiculata</name>
    <dbReference type="NCBI Taxonomy" id="314037"/>
    <lineage>
        <taxon>Eukaryota</taxon>
        <taxon>Fungi</taxon>
        <taxon>Dikarya</taxon>
        <taxon>Ascomycota</taxon>
        <taxon>Pezizomycotina</taxon>
        <taxon>Sordariomycetes</taxon>
        <taxon>Sordariomycetidae</taxon>
        <taxon>Sordariales</taxon>
        <taxon>Podosporaceae</taxon>
        <taxon>Podospora</taxon>
    </lineage>
</organism>
<keyword evidence="3" id="KW-1185">Reference proteome</keyword>
<dbReference type="PANTHER" id="PTHR34587">
    <property type="entry name" value="VWFA DOMAIN-CONTAINING PROTEIN"/>
    <property type="match status" value="1"/>
</dbReference>